<feature type="domain" description="MIP18 family-like" evidence="1">
    <location>
        <begin position="19"/>
        <end position="79"/>
    </location>
</feature>
<dbReference type="OrthoDB" id="3684942at2"/>
<keyword evidence="4" id="KW-1185">Reference proteome</keyword>
<dbReference type="InterPro" id="IPR056572">
    <property type="entry name" value="Zn_ribbon_PaaD"/>
</dbReference>
<dbReference type="Proteomes" id="UP000001955">
    <property type="component" value="Chromosome"/>
</dbReference>
<dbReference type="InterPro" id="IPR011883">
    <property type="entry name" value="PaaD-like"/>
</dbReference>
<dbReference type="Pfam" id="PF23451">
    <property type="entry name" value="Zn_ribbon_PaaD"/>
    <property type="match status" value="1"/>
</dbReference>
<organism evidence="3 4">
    <name type="scientific">Shimwellia blattae (strain ATCC 29907 / DSM 4481 / JCM 1650 / NBRC 105725 / CDC 9005-74)</name>
    <name type="common">Escherichia blattae</name>
    <dbReference type="NCBI Taxonomy" id="630626"/>
    <lineage>
        <taxon>Bacteria</taxon>
        <taxon>Pseudomonadati</taxon>
        <taxon>Pseudomonadota</taxon>
        <taxon>Gammaproteobacteria</taxon>
        <taxon>Enterobacterales</taxon>
        <taxon>Enterobacteriaceae</taxon>
        <taxon>Shimwellia</taxon>
    </lineage>
</organism>
<dbReference type="PANTHER" id="PTHR42831">
    <property type="entry name" value="FE-S PROTEIN MATURATION AUXILIARY FACTOR YITW"/>
    <property type="match status" value="1"/>
</dbReference>
<dbReference type="Pfam" id="PF01883">
    <property type="entry name" value="FeS_assembly_P"/>
    <property type="match status" value="1"/>
</dbReference>
<dbReference type="Gene3D" id="3.30.300.130">
    <property type="entry name" value="Fe-S cluster assembly (FSCA)"/>
    <property type="match status" value="1"/>
</dbReference>
<accession>K6VIW9</accession>
<dbReference type="STRING" id="630626.EBL_c16590"/>
<evidence type="ECO:0000259" key="1">
    <source>
        <dbReference type="Pfam" id="PF01883"/>
    </source>
</evidence>
<dbReference type="PATRIC" id="fig|630626.3.peg.1605"/>
<proteinExistence type="predicted"/>
<sequence length="170" mass="18961">MQQTPDTQTLNLVAPEIRRIWNSLATISDPEIPVLTITDLGMVRSVRQQEDGWHIGFTPTYSGCPATEFLITAIKQVLSGQGFSPVQVDVQLHPAWTTDWMTSSARERLREYGISPPQGHSCHAIVPEQVCCPRCGSEHTGLISEFGSTACKALYRCNSCREPFDYFKCI</sequence>
<dbReference type="AlphaFoldDB" id="I2B899"/>
<evidence type="ECO:0000259" key="2">
    <source>
        <dbReference type="Pfam" id="PF23451"/>
    </source>
</evidence>
<dbReference type="NCBIfam" id="TIGR02159">
    <property type="entry name" value="PA_CoA_Oxy4"/>
    <property type="match status" value="1"/>
</dbReference>
<accession>I2B899</accession>
<dbReference type="SUPFAM" id="SSF117916">
    <property type="entry name" value="Fe-S cluster assembly (FSCA) domain-like"/>
    <property type="match status" value="1"/>
</dbReference>
<evidence type="ECO:0000313" key="3">
    <source>
        <dbReference type="EMBL" id="AFJ46753.1"/>
    </source>
</evidence>
<feature type="domain" description="PaaD zinc beta ribbon" evidence="2">
    <location>
        <begin position="128"/>
        <end position="168"/>
    </location>
</feature>
<dbReference type="InterPro" id="IPR034904">
    <property type="entry name" value="FSCA_dom_sf"/>
</dbReference>
<dbReference type="EMBL" id="CP001560">
    <property type="protein sequence ID" value="AFJ46753.1"/>
    <property type="molecule type" value="Genomic_DNA"/>
</dbReference>
<gene>
    <name evidence="3" type="primary">paaD</name>
    <name evidence="3" type="ordered locus">EBL_c16590</name>
</gene>
<dbReference type="RefSeq" id="WP_002443169.1">
    <property type="nucleotide sequence ID" value="NC_017910.1"/>
</dbReference>
<dbReference type="InterPro" id="IPR052339">
    <property type="entry name" value="Fe-S_Maturation_MIP18"/>
</dbReference>
<dbReference type="KEGG" id="ebt:EBL_c16590"/>
<name>I2B899_SHIBC</name>
<dbReference type="PANTHER" id="PTHR42831:SF3">
    <property type="entry name" value="1,2-PHENYLACETYL-COA EPOXIDASE, SUBUNIT D-RELATED"/>
    <property type="match status" value="1"/>
</dbReference>
<dbReference type="eggNOG" id="COG2151">
    <property type="taxonomic scope" value="Bacteria"/>
</dbReference>
<dbReference type="HOGENOM" id="CLU_082133_0_0_6"/>
<protein>
    <submittedName>
        <fullName evidence="3">Phenylacetic acid degradation protein</fullName>
    </submittedName>
</protein>
<reference evidence="3 4" key="1">
    <citation type="journal article" date="2012" name="J. Bacteriol.">
        <title>Complete genome sequence of the B12-producing Shimwellia blattae strain DSM 4481, isolated from a cockroach.</title>
        <authorList>
            <person name="Brzuszkiewicz E."/>
            <person name="Waschkowitz T."/>
            <person name="Wiezer A."/>
            <person name="Daniel R."/>
        </authorList>
    </citation>
    <scope>NUCLEOTIDE SEQUENCE [LARGE SCALE GENOMIC DNA]</scope>
    <source>
        <strain evidence="4">ATCC 29907 / DSM 4481 / JCM 1650 / NBRC 105725 / CDC 9005-74</strain>
    </source>
</reference>
<evidence type="ECO:0000313" key="4">
    <source>
        <dbReference type="Proteomes" id="UP000001955"/>
    </source>
</evidence>
<dbReference type="InterPro" id="IPR002744">
    <property type="entry name" value="MIP18-like"/>
</dbReference>